<dbReference type="RefSeq" id="WP_253359217.1">
    <property type="nucleotide sequence ID" value="NZ_JAIULA010000003.1"/>
</dbReference>
<protein>
    <recommendedName>
        <fullName evidence="4">Flagellar protein FlaG</fullName>
    </recommendedName>
</protein>
<dbReference type="InterPro" id="IPR035924">
    <property type="entry name" value="FlaG-like_sf"/>
</dbReference>
<evidence type="ECO:0000313" key="2">
    <source>
        <dbReference type="EMBL" id="MCP0886217.1"/>
    </source>
</evidence>
<sequence length="144" mass="16979">MDIDRISRIISEIAPVEKIRKIEDSQKEQIENQLRDEGVTEKRFINNNQPNKSKKKLKKRKKQADIDNIDFDKEGLYQIITEVNHNLSEQGLGLRLSLEEDDSKIVLVEENTKKIIRRLTIKEALELYRRDRWSHQGISINKKG</sequence>
<evidence type="ECO:0000313" key="3">
    <source>
        <dbReference type="Proteomes" id="UP001139006"/>
    </source>
</evidence>
<organism evidence="2 3">
    <name type="scientific">Ligilactobacillus ubinensis</name>
    <dbReference type="NCBI Taxonomy" id="2876789"/>
    <lineage>
        <taxon>Bacteria</taxon>
        <taxon>Bacillati</taxon>
        <taxon>Bacillota</taxon>
        <taxon>Bacilli</taxon>
        <taxon>Lactobacillales</taxon>
        <taxon>Lactobacillaceae</taxon>
        <taxon>Ligilactobacillus</taxon>
    </lineage>
</organism>
<dbReference type="EMBL" id="JAIULA010000003">
    <property type="protein sequence ID" value="MCP0886217.1"/>
    <property type="molecule type" value="Genomic_DNA"/>
</dbReference>
<feature type="region of interest" description="Disordered" evidence="1">
    <location>
        <begin position="38"/>
        <end position="63"/>
    </location>
</feature>
<gene>
    <name evidence="2" type="ORF">LB941_02555</name>
</gene>
<reference evidence="2 3" key="1">
    <citation type="journal article" date="2023" name="Int. J. Syst. Evol. Microbiol.">
        <title>Ligilactobacillus ubinensis sp. nov., a novel species isolated from the wild ferment of a durian fruit (Durio zibethinus).</title>
        <authorList>
            <person name="Heng Y.C."/>
            <person name="Menon N."/>
            <person name="Chen B."/>
            <person name="Loo B.Z.L."/>
            <person name="Wong G.W.J."/>
            <person name="Lim A.C.H."/>
            <person name="Silvaraju S."/>
            <person name="Kittelmann S."/>
        </authorList>
    </citation>
    <scope>NUCLEOTIDE SEQUENCE [LARGE SCALE GENOMIC DNA]</scope>
    <source>
        <strain evidence="2 3">WILCCON 0076</strain>
    </source>
</reference>
<comment type="caution">
    <text evidence="2">The sequence shown here is derived from an EMBL/GenBank/DDBJ whole genome shotgun (WGS) entry which is preliminary data.</text>
</comment>
<dbReference type="SUPFAM" id="SSF160214">
    <property type="entry name" value="FlaG-like"/>
    <property type="match status" value="1"/>
</dbReference>
<evidence type="ECO:0000256" key="1">
    <source>
        <dbReference type="SAM" id="MobiDB-lite"/>
    </source>
</evidence>
<dbReference type="AlphaFoldDB" id="A0A9X2FHJ0"/>
<evidence type="ECO:0008006" key="4">
    <source>
        <dbReference type="Google" id="ProtNLM"/>
    </source>
</evidence>
<dbReference type="Proteomes" id="UP001139006">
    <property type="component" value="Unassembled WGS sequence"/>
</dbReference>
<accession>A0A9X2FHJ0</accession>
<name>A0A9X2FHJ0_9LACO</name>
<feature type="compositionally biased region" description="Basic residues" evidence="1">
    <location>
        <begin position="52"/>
        <end position="62"/>
    </location>
</feature>
<keyword evidence="3" id="KW-1185">Reference proteome</keyword>
<proteinExistence type="predicted"/>